<feature type="region of interest" description="Disordered" evidence="1">
    <location>
        <begin position="1"/>
        <end position="378"/>
    </location>
</feature>
<accession>A0A1I7S9E3</accession>
<reference evidence="2" key="2">
    <citation type="submission" date="2020-09" db="EMBL/GenBank/DDBJ databases">
        <authorList>
            <person name="Kikuchi T."/>
        </authorList>
    </citation>
    <scope>NUCLEOTIDE SEQUENCE</scope>
    <source>
        <strain evidence="2">Ka4C1</strain>
    </source>
</reference>
<dbReference type="Proteomes" id="UP000582659">
    <property type="component" value="Unassembled WGS sequence"/>
</dbReference>
<dbReference type="Proteomes" id="UP000659654">
    <property type="component" value="Unassembled WGS sequence"/>
</dbReference>
<dbReference type="Proteomes" id="UP000095284">
    <property type="component" value="Unplaced"/>
</dbReference>
<dbReference type="WBParaSite" id="BXY_0963900.1">
    <property type="protein sequence ID" value="BXY_0963900.1"/>
    <property type="gene ID" value="BXY_0963900"/>
</dbReference>
<evidence type="ECO:0000313" key="5">
    <source>
        <dbReference type="WBParaSite" id="BXY_0963900.1"/>
    </source>
</evidence>
<proteinExistence type="predicted"/>
<evidence type="ECO:0000256" key="1">
    <source>
        <dbReference type="SAM" id="MobiDB-lite"/>
    </source>
</evidence>
<organism evidence="3 5">
    <name type="scientific">Bursaphelenchus xylophilus</name>
    <name type="common">Pinewood nematode worm</name>
    <name type="synonym">Aphelenchoides xylophilus</name>
    <dbReference type="NCBI Taxonomy" id="6326"/>
    <lineage>
        <taxon>Eukaryota</taxon>
        <taxon>Metazoa</taxon>
        <taxon>Ecdysozoa</taxon>
        <taxon>Nematoda</taxon>
        <taxon>Chromadorea</taxon>
        <taxon>Rhabditida</taxon>
        <taxon>Tylenchina</taxon>
        <taxon>Tylenchomorpha</taxon>
        <taxon>Aphelenchoidea</taxon>
        <taxon>Aphelenchoididae</taxon>
        <taxon>Bursaphelenchus</taxon>
    </lineage>
</organism>
<feature type="compositionally biased region" description="Basic and acidic residues" evidence="1">
    <location>
        <begin position="90"/>
        <end position="99"/>
    </location>
</feature>
<dbReference type="EMBL" id="CAJFCV020000002">
    <property type="protein sequence ID" value="CAG9100557.1"/>
    <property type="molecule type" value="Genomic_DNA"/>
</dbReference>
<feature type="compositionally biased region" description="Basic and acidic residues" evidence="1">
    <location>
        <begin position="185"/>
        <end position="199"/>
    </location>
</feature>
<reference evidence="5" key="1">
    <citation type="submission" date="2016-11" db="UniProtKB">
        <authorList>
            <consortium name="WormBaseParasite"/>
        </authorList>
    </citation>
    <scope>IDENTIFICATION</scope>
</reference>
<evidence type="ECO:0000313" key="4">
    <source>
        <dbReference type="Proteomes" id="UP000659654"/>
    </source>
</evidence>
<evidence type="ECO:0000313" key="2">
    <source>
        <dbReference type="EMBL" id="CAD5217196.1"/>
    </source>
</evidence>
<feature type="compositionally biased region" description="Basic and acidic residues" evidence="1">
    <location>
        <begin position="40"/>
        <end position="61"/>
    </location>
</feature>
<feature type="compositionally biased region" description="Basic and acidic residues" evidence="1">
    <location>
        <begin position="327"/>
        <end position="367"/>
    </location>
</feature>
<dbReference type="AlphaFoldDB" id="A0A1I7S9E3"/>
<dbReference type="OrthoDB" id="10678504at2759"/>
<keyword evidence="4" id="KW-1185">Reference proteome</keyword>
<feature type="compositionally biased region" description="Basic and acidic residues" evidence="1">
    <location>
        <begin position="206"/>
        <end position="307"/>
    </location>
</feature>
<dbReference type="EMBL" id="CAJFDI010000002">
    <property type="protein sequence ID" value="CAD5217196.1"/>
    <property type="molecule type" value="Genomic_DNA"/>
</dbReference>
<feature type="compositionally biased region" description="Basic and acidic residues" evidence="1">
    <location>
        <begin position="120"/>
        <end position="138"/>
    </location>
</feature>
<evidence type="ECO:0000313" key="3">
    <source>
        <dbReference type="Proteomes" id="UP000095284"/>
    </source>
</evidence>
<sequence>MLPGCKMSFDHFPLTNFGRKPIKTRDMSAQSSWPIKLRGSKKESKSDSGRPTKVKGKDGNRNGHRKSSAESLSKRKKEGEETAAQFSRETVGHKSDSSPRRRLGNFMDKFNPLKKRHSPKHEFEAKSEKKKEKSESRQRSPPVDTGLARSPPAQNDDYDKPTVFERIGTPIRPCVSKPKRKKTRKSEVEADVKTGRTEGDTSTSRADSDIRTAHGEDEISRHESSARKSEKSVKKQSEKSVKKRGSKAEEVKGSGNKEGESKERATSVRRTESKEKNGSKASLKKVESKENVKKEEKKSRKSEESDVKSVYVQDTCVTTPKKKPPGKRPEYSRSEEFYREEYAKSEYVEEDQKTYEEKPKPKDDSSKNVKSCYLGYYK</sequence>
<name>A0A1I7S9E3_BURXY</name>
<gene>
    <name evidence="2" type="ORF">BXYJ_LOCUS4914</name>
</gene>
<protein>
    <submittedName>
        <fullName evidence="2">(pine wood nematode) hypothetical protein</fullName>
    </submittedName>
</protein>